<protein>
    <submittedName>
        <fullName evidence="2">Uncharacterized protein</fullName>
    </submittedName>
</protein>
<proteinExistence type="predicted"/>
<feature type="compositionally biased region" description="Low complexity" evidence="1">
    <location>
        <begin position="41"/>
        <end position="50"/>
    </location>
</feature>
<evidence type="ECO:0000313" key="2">
    <source>
        <dbReference type="EMBL" id="GAA2342579.1"/>
    </source>
</evidence>
<dbReference type="EMBL" id="BAAASD010000010">
    <property type="protein sequence ID" value="GAA2342579.1"/>
    <property type="molecule type" value="Genomic_DNA"/>
</dbReference>
<reference evidence="3" key="1">
    <citation type="journal article" date="2019" name="Int. J. Syst. Evol. Microbiol.">
        <title>The Global Catalogue of Microorganisms (GCM) 10K type strain sequencing project: providing services to taxonomists for standard genome sequencing and annotation.</title>
        <authorList>
            <consortium name="The Broad Institute Genomics Platform"/>
            <consortium name="The Broad Institute Genome Sequencing Center for Infectious Disease"/>
            <person name="Wu L."/>
            <person name="Ma J."/>
        </authorList>
    </citation>
    <scope>NUCLEOTIDE SEQUENCE [LARGE SCALE GENOMIC DNA]</scope>
    <source>
        <strain evidence="3">JCM 4316</strain>
    </source>
</reference>
<sequence>MGEDVISYFDREVAPLVPPRRAQEGSRPITAPGGGDEHSGSTHSELSGSSRDVVQARNVHGGIHFHTQGGPDRGGSSSPTPRQLPADVRGFVNRTDELGELNAVLTSEDGGPLVVCVYVIAGTAGAGRKCHAASRRDAGESA</sequence>
<dbReference type="Proteomes" id="UP001500253">
    <property type="component" value="Unassembled WGS sequence"/>
</dbReference>
<feature type="region of interest" description="Disordered" evidence="1">
    <location>
        <begin position="1"/>
        <end position="90"/>
    </location>
</feature>
<evidence type="ECO:0000256" key="1">
    <source>
        <dbReference type="SAM" id="MobiDB-lite"/>
    </source>
</evidence>
<evidence type="ECO:0000313" key="3">
    <source>
        <dbReference type="Proteomes" id="UP001500253"/>
    </source>
</evidence>
<accession>A0ABP5T003</accession>
<comment type="caution">
    <text evidence="2">The sequence shown here is derived from an EMBL/GenBank/DDBJ whole genome shotgun (WGS) entry which is preliminary data.</text>
</comment>
<name>A0ABP5T003_9ACTN</name>
<keyword evidence="3" id="KW-1185">Reference proteome</keyword>
<gene>
    <name evidence="2" type="ORF">GCM10010246_29920</name>
</gene>
<organism evidence="2 3">
    <name type="scientific">Streptomyces cuspidosporus</name>
    <dbReference type="NCBI Taxonomy" id="66882"/>
    <lineage>
        <taxon>Bacteria</taxon>
        <taxon>Bacillati</taxon>
        <taxon>Actinomycetota</taxon>
        <taxon>Actinomycetes</taxon>
        <taxon>Kitasatosporales</taxon>
        <taxon>Streptomycetaceae</taxon>
        <taxon>Streptomyces</taxon>
    </lineage>
</organism>